<reference evidence="2" key="1">
    <citation type="journal article" date="2023" name="Insect Mol. Biol.">
        <title>Genome sequencing provides insights into the evolution of gene families encoding plant cell wall-degrading enzymes in longhorned beetles.</title>
        <authorList>
            <person name="Shin N.R."/>
            <person name="Okamura Y."/>
            <person name="Kirsch R."/>
            <person name="Pauchet Y."/>
        </authorList>
    </citation>
    <scope>NUCLEOTIDE SEQUENCE</scope>
    <source>
        <strain evidence="2">AMC_N1</strain>
    </source>
</reference>
<keyword evidence="3" id="KW-1185">Reference proteome</keyword>
<evidence type="ECO:0000313" key="3">
    <source>
        <dbReference type="Proteomes" id="UP001162162"/>
    </source>
</evidence>
<evidence type="ECO:0000256" key="1">
    <source>
        <dbReference type="SAM" id="SignalP"/>
    </source>
</evidence>
<protein>
    <recommendedName>
        <fullName evidence="4">DUF229 domain containing protein</fullName>
    </recommendedName>
</protein>
<dbReference type="Pfam" id="PF02995">
    <property type="entry name" value="DUF229"/>
    <property type="match status" value="1"/>
</dbReference>
<dbReference type="AlphaFoldDB" id="A0AAV8XIY1"/>
<dbReference type="InterPro" id="IPR017850">
    <property type="entry name" value="Alkaline_phosphatase_core_sf"/>
</dbReference>
<dbReference type="InterPro" id="IPR004245">
    <property type="entry name" value="DUF229"/>
</dbReference>
<accession>A0AAV8XIY1</accession>
<dbReference type="FunFam" id="3.40.720.10:FF:000017">
    <property type="entry name" value="Predicted protein"/>
    <property type="match status" value="1"/>
</dbReference>
<proteinExistence type="predicted"/>
<evidence type="ECO:0000313" key="2">
    <source>
        <dbReference type="EMBL" id="KAJ8938492.1"/>
    </source>
</evidence>
<organism evidence="2 3">
    <name type="scientific">Aromia moschata</name>
    <dbReference type="NCBI Taxonomy" id="1265417"/>
    <lineage>
        <taxon>Eukaryota</taxon>
        <taxon>Metazoa</taxon>
        <taxon>Ecdysozoa</taxon>
        <taxon>Arthropoda</taxon>
        <taxon>Hexapoda</taxon>
        <taxon>Insecta</taxon>
        <taxon>Pterygota</taxon>
        <taxon>Neoptera</taxon>
        <taxon>Endopterygota</taxon>
        <taxon>Coleoptera</taxon>
        <taxon>Polyphaga</taxon>
        <taxon>Cucujiformia</taxon>
        <taxon>Chrysomeloidea</taxon>
        <taxon>Cerambycidae</taxon>
        <taxon>Cerambycinae</taxon>
        <taxon>Callichromatini</taxon>
        <taxon>Aromia</taxon>
    </lineage>
</organism>
<dbReference type="GO" id="GO:0005615">
    <property type="term" value="C:extracellular space"/>
    <property type="evidence" value="ECO:0007669"/>
    <property type="project" value="TreeGrafter"/>
</dbReference>
<sequence>MALFIFLVISAALPFCFVAADEDFIINTSKCKLPNFPAFSEETNRTHVPQNYTACTNVELLTYTKVVNNTAYLHIKRDIELLYRSPDEELSCYYSYVTRNGSEEEPDIGVSISPALKFNTSMRLTGDIVKVECYNSYALVYENVHNPITISKTVDEKLKRFPRVNEDALPISVLLIVVDSVSRLNFARTMPKTRNFLLDNGFVEFPGYNKIDDNTFPNFNALLTGLNLKQSNSICVPTKVGKLDECPMIWYDFRRLGYVTAYGEDWAPVATYNYLKKGFKNPPADYYFKPYIEATETLNITEKEGLPYCAGPETEGERILHLARDFSLTFKNQPSFGIFWMNTFSHNNVSTPIVMDEKMSDFFKRIRDDGILNSSIVMFLSDHGMRFGDIRRTIQGWYEERLPILHVSLPERFKTRFPGKYDNLKKNSKKFTSTYDVYMTLQDVLSMSVKGYNVTPSMACPTCSSLFSDITEERSCEEAGVPEKWCTCVGRFNKDETIINGRRANAAAGLALSEITRNAQEYEFVYVSRILSASISSGSDSHGYYLVVFETSTWSVYQALFKIRREPFGFLKLIQILWIGYSYEQ</sequence>
<dbReference type="Proteomes" id="UP001162162">
    <property type="component" value="Unassembled WGS sequence"/>
</dbReference>
<name>A0AAV8XIY1_9CUCU</name>
<dbReference type="PANTHER" id="PTHR10974">
    <property type="entry name" value="FI08016P-RELATED"/>
    <property type="match status" value="1"/>
</dbReference>
<dbReference type="CDD" id="cd16021">
    <property type="entry name" value="ALP_like"/>
    <property type="match status" value="1"/>
</dbReference>
<dbReference type="Gene3D" id="3.40.720.10">
    <property type="entry name" value="Alkaline Phosphatase, subunit A"/>
    <property type="match status" value="1"/>
</dbReference>
<comment type="caution">
    <text evidence="2">The sequence shown here is derived from an EMBL/GenBank/DDBJ whole genome shotgun (WGS) entry which is preliminary data.</text>
</comment>
<gene>
    <name evidence="2" type="ORF">NQ318_020808</name>
</gene>
<dbReference type="EMBL" id="JAPWTK010000554">
    <property type="protein sequence ID" value="KAJ8938492.1"/>
    <property type="molecule type" value="Genomic_DNA"/>
</dbReference>
<feature type="signal peptide" evidence="1">
    <location>
        <begin position="1"/>
        <end position="20"/>
    </location>
</feature>
<keyword evidence="1" id="KW-0732">Signal</keyword>
<feature type="chain" id="PRO_5043978755" description="DUF229 domain containing protein" evidence="1">
    <location>
        <begin position="21"/>
        <end position="585"/>
    </location>
</feature>
<dbReference type="PANTHER" id="PTHR10974:SF9">
    <property type="entry name" value="DUF229 DOMAIN CONTAINING PROTEIN-RELATED"/>
    <property type="match status" value="1"/>
</dbReference>
<evidence type="ECO:0008006" key="4">
    <source>
        <dbReference type="Google" id="ProtNLM"/>
    </source>
</evidence>
<dbReference type="SUPFAM" id="SSF53649">
    <property type="entry name" value="Alkaline phosphatase-like"/>
    <property type="match status" value="1"/>
</dbReference>